<keyword evidence="2" id="KW-0732">Signal</keyword>
<evidence type="ECO:0000313" key="3">
    <source>
        <dbReference type="EMBL" id="JAT36882.1"/>
    </source>
</evidence>
<gene>
    <name evidence="3" type="ORF">g.51028</name>
</gene>
<feature type="chain" id="PRO_5008588283" evidence="2">
    <location>
        <begin position="29"/>
        <end position="143"/>
    </location>
</feature>
<evidence type="ECO:0000256" key="2">
    <source>
        <dbReference type="SAM" id="SignalP"/>
    </source>
</evidence>
<name>A0A1B6MLU6_9HEMI</name>
<reference evidence="3" key="1">
    <citation type="submission" date="2015-11" db="EMBL/GenBank/DDBJ databases">
        <title>De novo transcriptome assembly of four potential Pierce s Disease insect vectors from Arizona vineyards.</title>
        <authorList>
            <person name="Tassone E.E."/>
        </authorList>
    </citation>
    <scope>NUCLEOTIDE SEQUENCE</scope>
</reference>
<sequence length="143" mass="15956">YNSTLHTTRMKSQLFALCLLAVACYSGASNERTTRVKRQNQGDALIDAVFQVPIQTLSAVGTLVKTTRPIIMSVRQRIQQNLSFQPQRFSFPAPQRPRQPQPQASNRVSTASFNRLPSQQGSSGYNRQRNHASNKFFGSGKSV</sequence>
<dbReference type="AlphaFoldDB" id="A0A1B6MLU6"/>
<feature type="signal peptide" evidence="2">
    <location>
        <begin position="1"/>
        <end position="28"/>
    </location>
</feature>
<feature type="non-terminal residue" evidence="3">
    <location>
        <position position="1"/>
    </location>
</feature>
<feature type="region of interest" description="Disordered" evidence="1">
    <location>
        <begin position="87"/>
        <end position="143"/>
    </location>
</feature>
<organism evidence="3">
    <name type="scientific">Graphocephala atropunctata</name>
    <dbReference type="NCBI Taxonomy" id="36148"/>
    <lineage>
        <taxon>Eukaryota</taxon>
        <taxon>Metazoa</taxon>
        <taxon>Ecdysozoa</taxon>
        <taxon>Arthropoda</taxon>
        <taxon>Hexapoda</taxon>
        <taxon>Insecta</taxon>
        <taxon>Pterygota</taxon>
        <taxon>Neoptera</taxon>
        <taxon>Paraneoptera</taxon>
        <taxon>Hemiptera</taxon>
        <taxon>Auchenorrhyncha</taxon>
        <taxon>Membracoidea</taxon>
        <taxon>Cicadellidae</taxon>
        <taxon>Cicadellinae</taxon>
        <taxon>Cicadellini</taxon>
        <taxon>Graphocephala</taxon>
    </lineage>
</organism>
<protein>
    <submittedName>
        <fullName evidence="3">Uncharacterized protein</fullName>
    </submittedName>
</protein>
<feature type="compositionally biased region" description="Polar residues" evidence="1">
    <location>
        <begin position="106"/>
        <end position="133"/>
    </location>
</feature>
<evidence type="ECO:0000256" key="1">
    <source>
        <dbReference type="SAM" id="MobiDB-lite"/>
    </source>
</evidence>
<accession>A0A1B6MLU6</accession>
<proteinExistence type="predicted"/>
<dbReference type="EMBL" id="GEBQ01003095">
    <property type="protein sequence ID" value="JAT36882.1"/>
    <property type="molecule type" value="Transcribed_RNA"/>
</dbReference>